<keyword evidence="4" id="KW-1185">Reference proteome</keyword>
<dbReference type="Proteomes" id="UP000585258">
    <property type="component" value="Unassembled WGS sequence"/>
</dbReference>
<evidence type="ECO:0000313" key="3">
    <source>
        <dbReference type="EMBL" id="SDP86347.1"/>
    </source>
</evidence>
<feature type="transmembrane region" description="Helical" evidence="1">
    <location>
        <begin position="37"/>
        <end position="55"/>
    </location>
</feature>
<dbReference type="GeneID" id="65308270"/>
<proteinExistence type="predicted"/>
<dbReference type="Pfam" id="PF18948">
    <property type="entry name" value="DUF5692"/>
    <property type="match status" value="1"/>
</dbReference>
<accession>A0A1H0W6I5</accession>
<feature type="transmembrane region" description="Helical" evidence="1">
    <location>
        <begin position="6"/>
        <end position="25"/>
    </location>
</feature>
<feature type="transmembrane region" description="Helical" evidence="1">
    <location>
        <begin position="256"/>
        <end position="274"/>
    </location>
</feature>
<sequence length="309" mass="35031">MFLFESIPLYSGLVWIAILAGLMIFNEVTRYNKLTGILFFVVLPIILTIFVWPKTSGSGTGAQTANWFAWVKTYSALVGCYIGLGLRFNKKMQSKKWCLALAPAILALNILEAVVREFQVMGMQGVIDDMFFKGGPWNAMNGIAGIINMLALCGWCGIIISKDKHHDLVWPDMMWFWIIAYDLWNFAYVYNCVTDRAFYSAALLISCTIPAFTIKKGAWAQHRVHTLALYMMLMLTIPNFFVHGKYAVASTHSSTAYYTVSILALVFNVGVGIYQVRTIIKNKKNPLKDDLYTERKDYQAIRNENTQCI</sequence>
<keyword evidence="1" id="KW-1133">Transmembrane helix</keyword>
<dbReference type="RefSeq" id="WP_089973785.1">
    <property type="nucleotide sequence ID" value="NZ_CP071376.1"/>
</dbReference>
<dbReference type="EMBL" id="JACKWY010000003">
    <property type="protein sequence ID" value="MBB6714551.1"/>
    <property type="molecule type" value="Genomic_DNA"/>
</dbReference>
<keyword evidence="1" id="KW-0472">Membrane</keyword>
<feature type="transmembrane region" description="Helical" evidence="1">
    <location>
        <begin position="197"/>
        <end position="214"/>
    </location>
</feature>
<dbReference type="OrthoDB" id="7054801at2"/>
<dbReference type="STRING" id="94869.SAMN04488529_1365"/>
<feature type="transmembrane region" description="Helical" evidence="1">
    <location>
        <begin position="139"/>
        <end position="161"/>
    </location>
</feature>
<dbReference type="EMBL" id="FNJM01000036">
    <property type="protein sequence ID" value="SDP86347.1"/>
    <property type="molecule type" value="Genomic_DNA"/>
</dbReference>
<reference evidence="3 4" key="1">
    <citation type="submission" date="2016-10" db="EMBL/GenBank/DDBJ databases">
        <authorList>
            <person name="de Groot N.N."/>
        </authorList>
    </citation>
    <scope>NUCLEOTIDE SEQUENCE [LARGE SCALE GENOMIC DNA]</scope>
    <source>
        <strain evidence="3 4">DSM 12272</strain>
    </source>
</reference>
<evidence type="ECO:0000313" key="5">
    <source>
        <dbReference type="Proteomes" id="UP000585258"/>
    </source>
</evidence>
<evidence type="ECO:0000313" key="2">
    <source>
        <dbReference type="EMBL" id="MBB6714551.1"/>
    </source>
</evidence>
<dbReference type="Proteomes" id="UP000198597">
    <property type="component" value="Unassembled WGS sequence"/>
</dbReference>
<gene>
    <name evidence="2" type="ORF">H7E68_07375</name>
    <name evidence="3" type="ORF">SAMN04488529_1365</name>
</gene>
<dbReference type="InterPro" id="IPR043747">
    <property type="entry name" value="DUF5692"/>
</dbReference>
<reference evidence="2 5" key="2">
    <citation type="submission" date="2020-08" db="EMBL/GenBank/DDBJ databases">
        <title>Clostridia isolated from Swiss meat.</title>
        <authorList>
            <person name="Wambui J."/>
            <person name="Stevens M.J.A."/>
            <person name="Stephan R."/>
        </authorList>
    </citation>
    <scope>NUCLEOTIDE SEQUENCE [LARGE SCALE GENOMIC DNA]</scope>
    <source>
        <strain evidence="2 5">CM001</strain>
    </source>
</reference>
<protein>
    <submittedName>
        <fullName evidence="3">Uncharacterized protein</fullName>
    </submittedName>
</protein>
<feature type="transmembrane region" description="Helical" evidence="1">
    <location>
        <begin position="226"/>
        <end position="244"/>
    </location>
</feature>
<keyword evidence="1" id="KW-0812">Transmembrane</keyword>
<feature type="transmembrane region" description="Helical" evidence="1">
    <location>
        <begin position="173"/>
        <end position="191"/>
    </location>
</feature>
<organism evidence="3 4">
    <name type="scientific">Clostridium gasigenes</name>
    <dbReference type="NCBI Taxonomy" id="94869"/>
    <lineage>
        <taxon>Bacteria</taxon>
        <taxon>Bacillati</taxon>
        <taxon>Bacillota</taxon>
        <taxon>Clostridia</taxon>
        <taxon>Eubacteriales</taxon>
        <taxon>Clostridiaceae</taxon>
        <taxon>Clostridium</taxon>
    </lineage>
</organism>
<dbReference type="AlphaFoldDB" id="A0A1H0W6I5"/>
<name>A0A1H0W6I5_9CLOT</name>
<evidence type="ECO:0000313" key="4">
    <source>
        <dbReference type="Proteomes" id="UP000198597"/>
    </source>
</evidence>
<evidence type="ECO:0000256" key="1">
    <source>
        <dbReference type="SAM" id="Phobius"/>
    </source>
</evidence>
<feature type="transmembrane region" description="Helical" evidence="1">
    <location>
        <begin position="98"/>
        <end position="119"/>
    </location>
</feature>
<feature type="transmembrane region" description="Helical" evidence="1">
    <location>
        <begin position="67"/>
        <end position="86"/>
    </location>
</feature>